<feature type="domain" description="Tyr recombinase" evidence="2">
    <location>
        <begin position="1"/>
        <end position="77"/>
    </location>
</feature>
<evidence type="ECO:0000313" key="3">
    <source>
        <dbReference type="EMBL" id="MFC7359482.1"/>
    </source>
</evidence>
<dbReference type="InterPro" id="IPR013762">
    <property type="entry name" value="Integrase-like_cat_sf"/>
</dbReference>
<evidence type="ECO:0000259" key="2">
    <source>
        <dbReference type="PROSITE" id="PS51898"/>
    </source>
</evidence>
<dbReference type="Proteomes" id="UP001596524">
    <property type="component" value="Unassembled WGS sequence"/>
</dbReference>
<dbReference type="InterPro" id="IPR002104">
    <property type="entry name" value="Integrase_catalytic"/>
</dbReference>
<organism evidence="3 4">
    <name type="scientific">Nocardioides astragali</name>
    <dbReference type="NCBI Taxonomy" id="1776736"/>
    <lineage>
        <taxon>Bacteria</taxon>
        <taxon>Bacillati</taxon>
        <taxon>Actinomycetota</taxon>
        <taxon>Actinomycetes</taxon>
        <taxon>Propionibacteriales</taxon>
        <taxon>Nocardioidaceae</taxon>
        <taxon>Nocardioides</taxon>
    </lineage>
</organism>
<dbReference type="PROSITE" id="PS51898">
    <property type="entry name" value="TYR_RECOMBINASE"/>
    <property type="match status" value="1"/>
</dbReference>
<keyword evidence="1" id="KW-0233">DNA recombination</keyword>
<dbReference type="SUPFAM" id="SSF56349">
    <property type="entry name" value="DNA breaking-rejoining enzymes"/>
    <property type="match status" value="1"/>
</dbReference>
<comment type="caution">
    <text evidence="3">The sequence shown here is derived from an EMBL/GenBank/DDBJ whole genome shotgun (WGS) entry which is preliminary data.</text>
</comment>
<dbReference type="EMBL" id="JBHTCH010000004">
    <property type="protein sequence ID" value="MFC7359482.1"/>
    <property type="molecule type" value="Genomic_DNA"/>
</dbReference>
<proteinExistence type="predicted"/>
<reference evidence="4" key="1">
    <citation type="journal article" date="2019" name="Int. J. Syst. Evol. Microbiol.">
        <title>The Global Catalogue of Microorganisms (GCM) 10K type strain sequencing project: providing services to taxonomists for standard genome sequencing and annotation.</title>
        <authorList>
            <consortium name="The Broad Institute Genomics Platform"/>
            <consortium name="The Broad Institute Genome Sequencing Center for Infectious Disease"/>
            <person name="Wu L."/>
            <person name="Ma J."/>
        </authorList>
    </citation>
    <scope>NUCLEOTIDE SEQUENCE [LARGE SCALE GENOMIC DNA]</scope>
    <source>
        <strain evidence="4">FCH27</strain>
    </source>
</reference>
<dbReference type="Gene3D" id="1.10.443.10">
    <property type="entry name" value="Intergrase catalytic core"/>
    <property type="match status" value="1"/>
</dbReference>
<name>A0ABW2MWX4_9ACTN</name>
<evidence type="ECO:0000256" key="1">
    <source>
        <dbReference type="ARBA" id="ARBA00023172"/>
    </source>
</evidence>
<dbReference type="Pfam" id="PF00589">
    <property type="entry name" value="Phage_integrase"/>
    <property type="match status" value="1"/>
</dbReference>
<accession>A0ABW2MWX4</accession>
<dbReference type="RefSeq" id="WP_255889579.1">
    <property type="nucleotide sequence ID" value="NZ_JAFMZM010000002.1"/>
</dbReference>
<dbReference type="InterPro" id="IPR011010">
    <property type="entry name" value="DNA_brk_join_enz"/>
</dbReference>
<gene>
    <name evidence="3" type="ORF">ACFQO6_04295</name>
</gene>
<keyword evidence="4" id="KW-1185">Reference proteome</keyword>
<sequence>MHRHANRPALYKVFYKAREQAGRPDLRFHDLRHTGAVLAASTGATLAELMARLGHSTAGAALRYQHAAKNRDKVIAEALSNLATKEL</sequence>
<evidence type="ECO:0000313" key="4">
    <source>
        <dbReference type="Proteomes" id="UP001596524"/>
    </source>
</evidence>
<protein>
    <submittedName>
        <fullName evidence="3">Tyrosine-type recombinase/integrase</fullName>
    </submittedName>
</protein>